<dbReference type="SMART" id="SM00225">
    <property type="entry name" value="BTB"/>
    <property type="match status" value="1"/>
</dbReference>
<protein>
    <recommendedName>
        <fullName evidence="2">BTB domain-containing protein</fullName>
    </recommendedName>
</protein>
<sequence>MTFSDPEEPVVPQGDTPIERIEELPDDYEENAAEQQGGWGDQNGDDQAPGWGETATGSREVDNGRQRQDNWGDVSQNKNWEDKSHIEETKSTDAVVNGGESWCGSPMKVDKKGNSGGNGANKNEESLDNSKKSEDITSAGVESQNNNHRQLQQPQEDQPLENTPLTTKPPNDPPLTPKPAEDPESEPYDWRKIPSLHVPRRAGLYSLKAYKASIQEHLHSNDSSQQHPQKPSSGKLSPQQTNLSSTSSHHSHSCPRPASKPSSPIFSNGKLKSQEDSSLKEQRARDISPKARSRAHSIYKPPQREETIPKLPSLKDASQKLPYSKASSQKFNPQDDPSGNPKSAKSSPQTRGDSSFQPKFEFIKPYSQIMSPPNTSKMVKDHSEPEHSRKNERKPAKEYKGETSNPPRPPLIPQQPVVSGDSLLNLLISGEFSDMTVVIGSGRGKRIYRLHKNILCTKSEYFQGAVQNLNDPSRGELWIRIRDLLPPIFDLVLEWIYGDVLAIERHQPLILALYRAATFLKIRGLKLHIARSVSKMLKGKRKYGTGIDFDDFEVVRGLFRYAESSEYFSSLRKCTDELALQNNVPKDMLAAEHAKKGDEEATDANTKFWMALSLSYQLALDATVCSGCRGRVSTKARNGLDRKCCHCDSEDEGSGPSTPPPPQPRPGPESRRGPDPKSEKSDKTPRSARKGKNVEKRGS</sequence>
<organism evidence="3 4">
    <name type="scientific">Orbilia oligospora</name>
    <name type="common">Nematode-trapping fungus</name>
    <name type="synonym">Arthrobotrys oligospora</name>
    <dbReference type="NCBI Taxonomy" id="2813651"/>
    <lineage>
        <taxon>Eukaryota</taxon>
        <taxon>Fungi</taxon>
        <taxon>Dikarya</taxon>
        <taxon>Ascomycota</taxon>
        <taxon>Pezizomycotina</taxon>
        <taxon>Orbiliomycetes</taxon>
        <taxon>Orbiliales</taxon>
        <taxon>Orbiliaceae</taxon>
        <taxon>Orbilia</taxon>
    </lineage>
</organism>
<dbReference type="CDD" id="cd18186">
    <property type="entry name" value="BTB_POZ_ZBTB_KLHL-like"/>
    <property type="match status" value="1"/>
</dbReference>
<dbReference type="Proteomes" id="UP000479691">
    <property type="component" value="Unassembled WGS sequence"/>
</dbReference>
<feature type="compositionally biased region" description="Basic and acidic residues" evidence="1">
    <location>
        <begin position="79"/>
        <end position="91"/>
    </location>
</feature>
<dbReference type="AlphaFoldDB" id="A0A7C8UDI4"/>
<dbReference type="EMBL" id="JAABOE010000009">
    <property type="protein sequence ID" value="KAF3189105.1"/>
    <property type="molecule type" value="Genomic_DNA"/>
</dbReference>
<feature type="compositionally biased region" description="Polar residues" evidence="1">
    <location>
        <begin position="140"/>
        <end position="149"/>
    </location>
</feature>
<feature type="compositionally biased region" description="Pro residues" evidence="1">
    <location>
        <begin position="657"/>
        <end position="667"/>
    </location>
</feature>
<evidence type="ECO:0000313" key="4">
    <source>
        <dbReference type="Proteomes" id="UP000479691"/>
    </source>
</evidence>
<proteinExistence type="predicted"/>
<feature type="compositionally biased region" description="Basic and acidic residues" evidence="1">
    <location>
        <begin position="378"/>
        <end position="401"/>
    </location>
</feature>
<feature type="region of interest" description="Disordered" evidence="1">
    <location>
        <begin position="1"/>
        <end position="197"/>
    </location>
</feature>
<feature type="domain" description="BTB" evidence="2">
    <location>
        <begin position="433"/>
        <end position="505"/>
    </location>
</feature>
<dbReference type="PROSITE" id="PS50097">
    <property type="entry name" value="BTB"/>
    <property type="match status" value="1"/>
</dbReference>
<name>A0A7C8UDI4_ORBOL</name>
<accession>A0A7C8UDI4</accession>
<reference evidence="3 4" key="1">
    <citation type="submission" date="2019-06" db="EMBL/GenBank/DDBJ databases">
        <authorList>
            <person name="Palmer J.M."/>
        </authorList>
    </citation>
    <scope>NUCLEOTIDE SEQUENCE [LARGE SCALE GENOMIC DNA]</scope>
    <source>
        <strain evidence="3 4">TWF788</strain>
    </source>
</reference>
<feature type="compositionally biased region" description="Polar residues" evidence="1">
    <location>
        <begin position="368"/>
        <end position="377"/>
    </location>
</feature>
<evidence type="ECO:0000313" key="3">
    <source>
        <dbReference type="EMBL" id="KAF3189105.1"/>
    </source>
</evidence>
<feature type="region of interest" description="Disordered" evidence="1">
    <location>
        <begin position="648"/>
        <end position="699"/>
    </location>
</feature>
<feature type="region of interest" description="Disordered" evidence="1">
    <location>
        <begin position="215"/>
        <end position="414"/>
    </location>
</feature>
<comment type="caution">
    <text evidence="3">The sequence shown here is derived from an EMBL/GenBank/DDBJ whole genome shotgun (WGS) entry which is preliminary data.</text>
</comment>
<gene>
    <name evidence="3" type="ORF">TWF788_011226</name>
</gene>
<dbReference type="InterPro" id="IPR000210">
    <property type="entry name" value="BTB/POZ_dom"/>
</dbReference>
<dbReference type="Pfam" id="PF00651">
    <property type="entry name" value="BTB"/>
    <property type="match status" value="1"/>
</dbReference>
<feature type="compositionally biased region" description="Polar residues" evidence="1">
    <location>
        <begin position="221"/>
        <end position="243"/>
    </location>
</feature>
<feature type="compositionally biased region" description="Low complexity" evidence="1">
    <location>
        <begin position="150"/>
        <end position="169"/>
    </location>
</feature>
<dbReference type="InterPro" id="IPR011333">
    <property type="entry name" value="SKP1/BTB/POZ_sf"/>
</dbReference>
<dbReference type="Gene3D" id="3.30.710.10">
    <property type="entry name" value="Potassium Channel Kv1.1, Chain A"/>
    <property type="match status" value="1"/>
</dbReference>
<feature type="compositionally biased region" description="Polar residues" evidence="1">
    <location>
        <begin position="325"/>
        <end position="357"/>
    </location>
</feature>
<feature type="compositionally biased region" description="Basic and acidic residues" evidence="1">
    <location>
        <begin position="668"/>
        <end position="685"/>
    </location>
</feature>
<feature type="compositionally biased region" description="Basic and acidic residues" evidence="1">
    <location>
        <begin position="122"/>
        <end position="135"/>
    </location>
</feature>
<evidence type="ECO:0000259" key="2">
    <source>
        <dbReference type="PROSITE" id="PS50097"/>
    </source>
</evidence>
<feature type="compositionally biased region" description="Basic and acidic residues" evidence="1">
    <location>
        <begin position="59"/>
        <end position="70"/>
    </location>
</feature>
<evidence type="ECO:0000256" key="1">
    <source>
        <dbReference type="SAM" id="MobiDB-lite"/>
    </source>
</evidence>
<dbReference type="SUPFAM" id="SSF54695">
    <property type="entry name" value="POZ domain"/>
    <property type="match status" value="1"/>
</dbReference>
<feature type="compositionally biased region" description="Basic and acidic residues" evidence="1">
    <location>
        <begin position="272"/>
        <end position="289"/>
    </location>
</feature>